<accession>A0A1Q9GVE0</accession>
<comment type="caution">
    <text evidence="1">The sequence shown here is derived from an EMBL/GenBank/DDBJ whole genome shotgun (WGS) entry which is preliminary data.</text>
</comment>
<protein>
    <recommendedName>
        <fullName evidence="3">Flagellin</fullName>
    </recommendedName>
</protein>
<name>A0A1Q9GVE0_9GAMM</name>
<dbReference type="RefSeq" id="WP_075762799.1">
    <property type="nucleotide sequence ID" value="NZ_MJIL01000051.1"/>
</dbReference>
<evidence type="ECO:0008006" key="3">
    <source>
        <dbReference type="Google" id="ProtNLM"/>
    </source>
</evidence>
<dbReference type="AlphaFoldDB" id="A0A1Q9GVE0"/>
<dbReference type="Gene3D" id="1.20.1330.10">
    <property type="entry name" value="f41 fragment of flagellin, N-terminal domain"/>
    <property type="match status" value="1"/>
</dbReference>
<proteinExistence type="predicted"/>
<dbReference type="Proteomes" id="UP000186905">
    <property type="component" value="Unassembled WGS sequence"/>
</dbReference>
<evidence type="ECO:0000313" key="1">
    <source>
        <dbReference type="EMBL" id="OLQ79130.1"/>
    </source>
</evidence>
<evidence type="ECO:0000313" key="2">
    <source>
        <dbReference type="Proteomes" id="UP000186905"/>
    </source>
</evidence>
<dbReference type="STRING" id="1903952.BIT28_01980"/>
<sequence>MVSSTAEVRQQGVRLTGQGKATVAPSMVADKTRVPHSAPSQEYAPLPKGAYSVSKTLLVKGQQQVTTVQVAHQALQHVGRELFSMKKVLTKALNSHQSALPTTVQQVASMQQSIKQRLESATSDGRRVLDSQLRVQLEQEAARSFTVPGLNLSRQRQQNEQIRLDFPQTGTVIINFNSQVDDKQLVGQIDRSLIPLGMRAAASQEGELVFRAKNTDFTNMQQVMVTGQGHRYPAGQPNVVKLQPEPEGVEDWAVNLSNHGGIRQALGKVNQHLRQVQQSLDDIKAYQGELAKQMVQVQAQSKLGDIKAIEGKLDTVSNMANINFTTTYQAVSAQANVHRHTVVALLR</sequence>
<gene>
    <name evidence="1" type="ORF">BIT28_01980</name>
</gene>
<keyword evidence="2" id="KW-1185">Reference proteome</keyword>
<organism evidence="1 2">
    <name type="scientific">Photobacterium proteolyticum</name>
    <dbReference type="NCBI Taxonomy" id="1903952"/>
    <lineage>
        <taxon>Bacteria</taxon>
        <taxon>Pseudomonadati</taxon>
        <taxon>Pseudomonadota</taxon>
        <taxon>Gammaproteobacteria</taxon>
        <taxon>Vibrionales</taxon>
        <taxon>Vibrionaceae</taxon>
        <taxon>Photobacterium</taxon>
    </lineage>
</organism>
<dbReference type="OrthoDB" id="5850540at2"/>
<reference evidence="1 2" key="1">
    <citation type="submission" date="2016-09" db="EMBL/GenBank/DDBJ databases">
        <title>Photobacterium proteolyticum sp. nov. a protease producing bacterium isolated from ocean sediments of Laizhou Bay.</title>
        <authorList>
            <person name="Li Y."/>
        </authorList>
    </citation>
    <scope>NUCLEOTIDE SEQUENCE [LARGE SCALE GENOMIC DNA]</scope>
    <source>
        <strain evidence="1 2">13-12</strain>
    </source>
</reference>
<dbReference type="EMBL" id="MJIL01000051">
    <property type="protein sequence ID" value="OLQ79130.1"/>
    <property type="molecule type" value="Genomic_DNA"/>
</dbReference>